<dbReference type="EMBL" id="VSRR010072314">
    <property type="protein sequence ID" value="MPC86722.1"/>
    <property type="molecule type" value="Genomic_DNA"/>
</dbReference>
<accession>A0A5B7IS76</accession>
<dbReference type="InterPro" id="IPR002469">
    <property type="entry name" value="Peptidase_S9B_N"/>
</dbReference>
<sequence>MVTHREQSGGRGWVELYDAPIFSTDGQSFLVRLPVRNGDQGEFKHVNLYNVRMHQVIPITHGAYEVTEILGWDQNNNYM</sequence>
<protein>
    <submittedName>
        <fullName evidence="2">Inactive dipeptidyl peptidase 10</fullName>
    </submittedName>
</protein>
<organism evidence="2 3">
    <name type="scientific">Portunus trituberculatus</name>
    <name type="common">Swimming crab</name>
    <name type="synonym">Neptunus trituberculatus</name>
    <dbReference type="NCBI Taxonomy" id="210409"/>
    <lineage>
        <taxon>Eukaryota</taxon>
        <taxon>Metazoa</taxon>
        <taxon>Ecdysozoa</taxon>
        <taxon>Arthropoda</taxon>
        <taxon>Crustacea</taxon>
        <taxon>Multicrustacea</taxon>
        <taxon>Malacostraca</taxon>
        <taxon>Eumalacostraca</taxon>
        <taxon>Eucarida</taxon>
        <taxon>Decapoda</taxon>
        <taxon>Pleocyemata</taxon>
        <taxon>Brachyura</taxon>
        <taxon>Eubrachyura</taxon>
        <taxon>Portunoidea</taxon>
        <taxon>Portunidae</taxon>
        <taxon>Portuninae</taxon>
        <taxon>Portunus</taxon>
    </lineage>
</organism>
<keyword evidence="3" id="KW-1185">Reference proteome</keyword>
<gene>
    <name evidence="2" type="primary">DPP10_1</name>
    <name evidence="2" type="ORF">E2C01_081558</name>
</gene>
<dbReference type="Pfam" id="PF00930">
    <property type="entry name" value="DPPIV_N"/>
    <property type="match status" value="1"/>
</dbReference>
<comment type="caution">
    <text evidence="2">The sequence shown here is derived from an EMBL/GenBank/DDBJ whole genome shotgun (WGS) entry which is preliminary data.</text>
</comment>
<dbReference type="AlphaFoldDB" id="A0A5B7IS76"/>
<proteinExistence type="predicted"/>
<name>A0A5B7IS76_PORTR</name>
<dbReference type="SUPFAM" id="SSF82171">
    <property type="entry name" value="DPP6 N-terminal domain-like"/>
    <property type="match status" value="1"/>
</dbReference>
<dbReference type="GO" id="GO:0006508">
    <property type="term" value="P:proteolysis"/>
    <property type="evidence" value="ECO:0007669"/>
    <property type="project" value="InterPro"/>
</dbReference>
<feature type="domain" description="Dipeptidylpeptidase IV N-terminal" evidence="1">
    <location>
        <begin position="10"/>
        <end position="77"/>
    </location>
</feature>
<evidence type="ECO:0000313" key="3">
    <source>
        <dbReference type="Proteomes" id="UP000324222"/>
    </source>
</evidence>
<evidence type="ECO:0000313" key="2">
    <source>
        <dbReference type="EMBL" id="MPC86722.1"/>
    </source>
</evidence>
<evidence type="ECO:0000259" key="1">
    <source>
        <dbReference type="Pfam" id="PF00930"/>
    </source>
</evidence>
<dbReference type="OrthoDB" id="16520at2759"/>
<reference evidence="2 3" key="1">
    <citation type="submission" date="2019-05" db="EMBL/GenBank/DDBJ databases">
        <title>Another draft genome of Portunus trituberculatus and its Hox gene families provides insights of decapod evolution.</title>
        <authorList>
            <person name="Jeong J.-H."/>
            <person name="Song I."/>
            <person name="Kim S."/>
            <person name="Choi T."/>
            <person name="Kim D."/>
            <person name="Ryu S."/>
            <person name="Kim W."/>
        </authorList>
    </citation>
    <scope>NUCLEOTIDE SEQUENCE [LARGE SCALE GENOMIC DNA]</scope>
    <source>
        <tissue evidence="2">Muscle</tissue>
    </source>
</reference>
<dbReference type="Proteomes" id="UP000324222">
    <property type="component" value="Unassembled WGS sequence"/>
</dbReference>
<dbReference type="Gene3D" id="2.140.10.30">
    <property type="entry name" value="Dipeptidylpeptidase IV, N-terminal domain"/>
    <property type="match status" value="1"/>
</dbReference>